<evidence type="ECO:0000313" key="2">
    <source>
        <dbReference type="EMBL" id="DAD95524.1"/>
    </source>
</evidence>
<feature type="region of interest" description="Disordered" evidence="1">
    <location>
        <begin position="1"/>
        <end position="110"/>
    </location>
</feature>
<name>A0A8S5NMD2_9CAUD</name>
<feature type="compositionally biased region" description="Low complexity" evidence="1">
    <location>
        <begin position="21"/>
        <end position="39"/>
    </location>
</feature>
<protein>
    <recommendedName>
        <fullName evidence="3">Collagen triple helix repeat protein</fullName>
    </recommendedName>
</protein>
<accession>A0A8S5NMD2</accession>
<dbReference type="Pfam" id="PF01391">
    <property type="entry name" value="Collagen"/>
    <property type="match status" value="1"/>
</dbReference>
<dbReference type="InterPro" id="IPR008160">
    <property type="entry name" value="Collagen"/>
</dbReference>
<organism evidence="2">
    <name type="scientific">Siphoviridae sp. ctFbs2</name>
    <dbReference type="NCBI Taxonomy" id="2826213"/>
    <lineage>
        <taxon>Viruses</taxon>
        <taxon>Duplodnaviria</taxon>
        <taxon>Heunggongvirae</taxon>
        <taxon>Uroviricota</taxon>
        <taxon>Caudoviricetes</taxon>
    </lineage>
</organism>
<evidence type="ECO:0008006" key="3">
    <source>
        <dbReference type="Google" id="ProtNLM"/>
    </source>
</evidence>
<reference evidence="2" key="1">
    <citation type="journal article" date="2021" name="Proc. Natl. Acad. Sci. U.S.A.">
        <title>A Catalog of Tens of Thousands of Viruses from Human Metagenomes Reveals Hidden Associations with Chronic Diseases.</title>
        <authorList>
            <person name="Tisza M.J."/>
            <person name="Buck C.B."/>
        </authorList>
    </citation>
    <scope>NUCLEOTIDE SEQUENCE</scope>
    <source>
        <strain evidence="2">CtFbs2</strain>
    </source>
</reference>
<dbReference type="PANTHER" id="PTHR24637">
    <property type="entry name" value="COLLAGEN"/>
    <property type="match status" value="1"/>
</dbReference>
<feature type="compositionally biased region" description="Low complexity" evidence="1">
    <location>
        <begin position="63"/>
        <end position="76"/>
    </location>
</feature>
<evidence type="ECO:0000256" key="1">
    <source>
        <dbReference type="SAM" id="MobiDB-lite"/>
    </source>
</evidence>
<dbReference type="EMBL" id="BK015193">
    <property type="protein sequence ID" value="DAD95524.1"/>
    <property type="molecule type" value="Genomic_DNA"/>
</dbReference>
<dbReference type="PANTHER" id="PTHR24637:SF421">
    <property type="entry name" value="CUTICLE COLLAGEN DPY-2"/>
    <property type="match status" value="1"/>
</dbReference>
<sequence>MAKYLVGNIKGPKGDTGAIGPQGPTGARGATGATGPQGPKGDAGATGPQGPTGKQGATGPTGPAGSQGPQGIQGPKGPTGPQGPMGPQGPSGGEIKDTRNDNQPPSWYMKNHPKKTVVEFKTAKTIGLSAGETFATLVTFVQWSYSAGGYPKQVAMSGDDIWWRRGESNSSWTAWQHILDTLDPNTVWTMAHRVGEYLETNSSFDPNNISGTWVRAPSIGPHTWLRTK</sequence>
<proteinExistence type="predicted"/>